<gene>
    <name evidence="2" type="ORF">G5714_000471</name>
</gene>
<dbReference type="AlphaFoldDB" id="A0A7J6DGL2"/>
<organism evidence="2 3">
    <name type="scientific">Onychostoma macrolepis</name>
    <dbReference type="NCBI Taxonomy" id="369639"/>
    <lineage>
        <taxon>Eukaryota</taxon>
        <taxon>Metazoa</taxon>
        <taxon>Chordata</taxon>
        <taxon>Craniata</taxon>
        <taxon>Vertebrata</taxon>
        <taxon>Euteleostomi</taxon>
        <taxon>Actinopterygii</taxon>
        <taxon>Neopterygii</taxon>
        <taxon>Teleostei</taxon>
        <taxon>Ostariophysi</taxon>
        <taxon>Cypriniformes</taxon>
        <taxon>Cyprinidae</taxon>
        <taxon>Acrossocheilinae</taxon>
        <taxon>Onychostoma</taxon>
    </lineage>
</organism>
<accession>A0A7J6DGL2</accession>
<evidence type="ECO:0000313" key="2">
    <source>
        <dbReference type="EMBL" id="KAF4118420.1"/>
    </source>
</evidence>
<evidence type="ECO:0000256" key="1">
    <source>
        <dbReference type="SAM" id="MobiDB-lite"/>
    </source>
</evidence>
<reference evidence="2 3" key="1">
    <citation type="submission" date="2020-04" db="EMBL/GenBank/DDBJ databases">
        <title>Chromosome-level genome assembly of a cyprinid fish Onychostoma macrolepis by integration of Nanopore Sequencing, Bionano and Hi-C technology.</title>
        <authorList>
            <person name="Wang D."/>
        </authorList>
    </citation>
    <scope>NUCLEOTIDE SEQUENCE [LARGE SCALE GENOMIC DNA]</scope>
    <source>
        <strain evidence="2">SWU-2019</strain>
        <tissue evidence="2">Muscle</tissue>
    </source>
</reference>
<name>A0A7J6DGL2_9TELE</name>
<evidence type="ECO:0000313" key="3">
    <source>
        <dbReference type="Proteomes" id="UP000579812"/>
    </source>
</evidence>
<comment type="caution">
    <text evidence="2">The sequence shown here is derived from an EMBL/GenBank/DDBJ whole genome shotgun (WGS) entry which is preliminary data.</text>
</comment>
<feature type="region of interest" description="Disordered" evidence="1">
    <location>
        <begin position="78"/>
        <end position="100"/>
    </location>
</feature>
<keyword evidence="3" id="KW-1185">Reference proteome</keyword>
<dbReference type="Proteomes" id="UP000579812">
    <property type="component" value="Unassembled WGS sequence"/>
</dbReference>
<proteinExistence type="predicted"/>
<sequence length="100" mass="11274">MPRQEAARVDLQLSVISSVSPCLRFPRGRRQINVREWLASSTSAESERWENIVNCEGEVAPCSKEAVQMSIPPYLQSLSVPRDGSQDTACINTNRDKRLR</sequence>
<protein>
    <submittedName>
        <fullName evidence="2">Uncharacterized protein</fullName>
    </submittedName>
</protein>
<dbReference type="EMBL" id="JAAMOB010000001">
    <property type="protein sequence ID" value="KAF4118420.1"/>
    <property type="molecule type" value="Genomic_DNA"/>
</dbReference>